<dbReference type="PANTHER" id="PTHR48081:SF3">
    <property type="entry name" value="ALPHA_BETA HYDROLASE FOLD-3 DOMAIN-CONTAINING PROTEIN"/>
    <property type="match status" value="1"/>
</dbReference>
<keyword evidence="4" id="KW-1185">Reference proteome</keyword>
<dbReference type="GO" id="GO:0017000">
    <property type="term" value="P:antibiotic biosynthetic process"/>
    <property type="evidence" value="ECO:0007669"/>
    <property type="project" value="UniProtKB-ARBA"/>
</dbReference>
<dbReference type="STRING" id="303698.A0A1V6SXD7"/>
<reference evidence="4" key="1">
    <citation type="journal article" date="2017" name="Nat. Microbiol.">
        <title>Global analysis of biosynthetic gene clusters reveals vast potential of secondary metabolite production in Penicillium species.</title>
        <authorList>
            <person name="Nielsen J.C."/>
            <person name="Grijseels S."/>
            <person name="Prigent S."/>
            <person name="Ji B."/>
            <person name="Dainat J."/>
            <person name="Nielsen K.F."/>
            <person name="Frisvad J.C."/>
            <person name="Workman M."/>
            <person name="Nielsen J."/>
        </authorList>
    </citation>
    <scope>NUCLEOTIDE SEQUENCE [LARGE SCALE GENOMIC DNA]</scope>
    <source>
        <strain evidence="4">IBT 24891</strain>
    </source>
</reference>
<name>A0A1V6SXD7_9EURO</name>
<dbReference type="InterPro" id="IPR000073">
    <property type="entry name" value="AB_hydrolase_1"/>
</dbReference>
<dbReference type="InterPro" id="IPR029058">
    <property type="entry name" value="AB_hydrolase_fold"/>
</dbReference>
<dbReference type="InterPro" id="IPR050300">
    <property type="entry name" value="GDXG_lipolytic_enzyme"/>
</dbReference>
<gene>
    <name evidence="3" type="ORF">PENSTE_c017G04699</name>
</gene>
<dbReference type="OrthoDB" id="19653at2759"/>
<evidence type="ECO:0000259" key="2">
    <source>
        <dbReference type="Pfam" id="PF07859"/>
    </source>
</evidence>
<accession>A0A1V6SXD7</accession>
<dbReference type="GO" id="GO:0072330">
    <property type="term" value="P:monocarboxylic acid biosynthetic process"/>
    <property type="evidence" value="ECO:0007669"/>
    <property type="project" value="UniProtKB-ARBA"/>
</dbReference>
<comment type="caution">
    <text evidence="3">The sequence shown here is derived from an EMBL/GenBank/DDBJ whole genome shotgun (WGS) entry which is preliminary data.</text>
</comment>
<dbReference type="PANTHER" id="PTHR48081">
    <property type="entry name" value="AB HYDROLASE SUPERFAMILY PROTEIN C4A8.06C"/>
    <property type="match status" value="1"/>
</dbReference>
<dbReference type="InterPro" id="IPR013094">
    <property type="entry name" value="AB_hydrolase_3"/>
</dbReference>
<dbReference type="GO" id="GO:0016787">
    <property type="term" value="F:hydrolase activity"/>
    <property type="evidence" value="ECO:0007669"/>
    <property type="project" value="UniProtKB-KW"/>
</dbReference>
<proteinExistence type="predicted"/>
<dbReference type="Pfam" id="PF07859">
    <property type="entry name" value="Abhydrolase_3"/>
    <property type="match status" value="1"/>
</dbReference>
<evidence type="ECO:0000313" key="3">
    <source>
        <dbReference type="EMBL" id="OQE18606.1"/>
    </source>
</evidence>
<sequence length="349" mass="38930">MASTPFLSLLDSLSSLDVEKFDRFRRVQCQYKRLESKHSGIFTDILIPNVILEKRGKARYPVIVRIHGGFLITGSSHYAPWFSTWILDYAIKNEAIIVSPNYRLLPEVNGEAILEDLDDFWNWLHTGSFHSSLAQIVSPKVSADMTKILVLGESAGGYLAIQLALSYPTQIRGVVTAYPMLDLKSPFYSEKCSKPIVGVPNLPNAIIEDHLSAMKTISSSSITSADPPERLELAFAIVQNARFLEFFGIENSELFPLERIERLGSLGALSLPPTFIFHGEQDSAVPVDGSRKFVALLREISPNSQVQLHMQDGDHGFDADSTLETPWLRDGLRMASKEWLPGQNHSSQL</sequence>
<feature type="domain" description="Alpha/beta hydrolase fold-3" evidence="2">
    <location>
        <begin position="63"/>
        <end position="186"/>
    </location>
</feature>
<dbReference type="Proteomes" id="UP000191285">
    <property type="component" value="Unassembled WGS sequence"/>
</dbReference>
<dbReference type="SUPFAM" id="SSF53474">
    <property type="entry name" value="alpha/beta-Hydrolases"/>
    <property type="match status" value="1"/>
</dbReference>
<dbReference type="PRINTS" id="PR00111">
    <property type="entry name" value="ABHYDROLASE"/>
</dbReference>
<organism evidence="3 4">
    <name type="scientific">Penicillium steckii</name>
    <dbReference type="NCBI Taxonomy" id="303698"/>
    <lineage>
        <taxon>Eukaryota</taxon>
        <taxon>Fungi</taxon>
        <taxon>Dikarya</taxon>
        <taxon>Ascomycota</taxon>
        <taxon>Pezizomycotina</taxon>
        <taxon>Eurotiomycetes</taxon>
        <taxon>Eurotiomycetidae</taxon>
        <taxon>Eurotiales</taxon>
        <taxon>Aspergillaceae</taxon>
        <taxon>Penicillium</taxon>
    </lineage>
</organism>
<evidence type="ECO:0000313" key="4">
    <source>
        <dbReference type="Proteomes" id="UP000191285"/>
    </source>
</evidence>
<dbReference type="AlphaFoldDB" id="A0A1V6SXD7"/>
<keyword evidence="1" id="KW-0378">Hydrolase</keyword>
<dbReference type="EMBL" id="MLKD01000017">
    <property type="protein sequence ID" value="OQE18606.1"/>
    <property type="molecule type" value="Genomic_DNA"/>
</dbReference>
<protein>
    <recommendedName>
        <fullName evidence="2">Alpha/beta hydrolase fold-3 domain-containing protein</fullName>
    </recommendedName>
</protein>
<evidence type="ECO:0000256" key="1">
    <source>
        <dbReference type="ARBA" id="ARBA00022801"/>
    </source>
</evidence>
<dbReference type="Gene3D" id="3.40.50.1820">
    <property type="entry name" value="alpha/beta hydrolase"/>
    <property type="match status" value="1"/>
</dbReference>